<feature type="chain" id="PRO_5046702177" evidence="1">
    <location>
        <begin position="25"/>
        <end position="175"/>
    </location>
</feature>
<sequence>MASKSLAGLALPALALAFSLSACNGSSPSADASAGATGAAASAASDAGDTIEAREDNFKAIAKTMKATKGELDGSSPDFSAIAANATTIAEKGQKILPLFPAGTGPESGEKTEALPAIWERPDDFKAATAKLIEAAGKMRTAAEAKDLAGTKAGFGEVGMACKGCHEDFRKEEKH</sequence>
<dbReference type="Pfam" id="PF01322">
    <property type="entry name" value="Cytochrom_C_2"/>
    <property type="match status" value="1"/>
</dbReference>
<evidence type="ECO:0000313" key="3">
    <source>
        <dbReference type="Proteomes" id="UP001162881"/>
    </source>
</evidence>
<dbReference type="EMBL" id="JALHLF010000031">
    <property type="protein sequence ID" value="MCJ2182996.1"/>
    <property type="molecule type" value="Genomic_DNA"/>
</dbReference>
<protein>
    <submittedName>
        <fullName evidence="2">Cytochrome c</fullName>
    </submittedName>
</protein>
<dbReference type="SUPFAM" id="SSF47175">
    <property type="entry name" value="Cytochromes"/>
    <property type="match status" value="1"/>
</dbReference>
<dbReference type="PROSITE" id="PS51009">
    <property type="entry name" value="CYTCII"/>
    <property type="match status" value="1"/>
</dbReference>
<accession>A0ABT0BD66</accession>
<dbReference type="Proteomes" id="UP001162881">
    <property type="component" value="Unassembled WGS sequence"/>
</dbReference>
<gene>
    <name evidence="2" type="ORF">MTR62_09860</name>
</gene>
<proteinExistence type="predicted"/>
<dbReference type="RefSeq" id="WP_244019979.1">
    <property type="nucleotide sequence ID" value="NZ_JALHLF010000031.1"/>
</dbReference>
<evidence type="ECO:0000256" key="1">
    <source>
        <dbReference type="SAM" id="SignalP"/>
    </source>
</evidence>
<dbReference type="InterPro" id="IPR015984">
    <property type="entry name" value="Cyt_c_prime_subgr"/>
</dbReference>
<organism evidence="2 3">
    <name type="scientific">Novosphingobium organovorum</name>
    <dbReference type="NCBI Taxonomy" id="2930092"/>
    <lineage>
        <taxon>Bacteria</taxon>
        <taxon>Pseudomonadati</taxon>
        <taxon>Pseudomonadota</taxon>
        <taxon>Alphaproteobacteria</taxon>
        <taxon>Sphingomonadales</taxon>
        <taxon>Sphingomonadaceae</taxon>
        <taxon>Novosphingobium</taxon>
    </lineage>
</organism>
<dbReference type="PROSITE" id="PS51257">
    <property type="entry name" value="PROKAR_LIPOPROTEIN"/>
    <property type="match status" value="1"/>
</dbReference>
<keyword evidence="3" id="KW-1185">Reference proteome</keyword>
<reference evidence="2" key="1">
    <citation type="submission" date="2022-03" db="EMBL/GenBank/DDBJ databases">
        <title>Identification of a novel bacterium isolated from mangrove sediments.</title>
        <authorList>
            <person name="Pan X."/>
        </authorList>
    </citation>
    <scope>NUCLEOTIDE SEQUENCE</scope>
    <source>
        <strain evidence="2">B1949</strain>
    </source>
</reference>
<keyword evidence="1" id="KW-0732">Signal</keyword>
<feature type="signal peptide" evidence="1">
    <location>
        <begin position="1"/>
        <end position="24"/>
    </location>
</feature>
<dbReference type="Gene3D" id="1.20.120.10">
    <property type="entry name" value="Cytochrome c/b562"/>
    <property type="match status" value="1"/>
</dbReference>
<name>A0ABT0BD66_9SPHN</name>
<dbReference type="PRINTS" id="PR00608">
    <property type="entry name" value="CYTCHROMECII"/>
</dbReference>
<dbReference type="InterPro" id="IPR010980">
    <property type="entry name" value="Cyt_c/b562"/>
</dbReference>
<comment type="caution">
    <text evidence="2">The sequence shown here is derived from an EMBL/GenBank/DDBJ whole genome shotgun (WGS) entry which is preliminary data.</text>
</comment>
<evidence type="ECO:0000313" key="2">
    <source>
        <dbReference type="EMBL" id="MCJ2182996.1"/>
    </source>
</evidence>
<dbReference type="InterPro" id="IPR002321">
    <property type="entry name" value="Cyt_c_II"/>
</dbReference>